<keyword evidence="3" id="KW-1185">Reference proteome</keyword>
<feature type="compositionally biased region" description="Basic and acidic residues" evidence="1">
    <location>
        <begin position="350"/>
        <end position="361"/>
    </location>
</feature>
<protein>
    <recommendedName>
        <fullName evidence="4">PE-PGRS family protein</fullName>
    </recommendedName>
</protein>
<evidence type="ECO:0000313" key="3">
    <source>
        <dbReference type="Proteomes" id="UP000319210"/>
    </source>
</evidence>
<dbReference type="Proteomes" id="UP000319210">
    <property type="component" value="Unassembled WGS sequence"/>
</dbReference>
<dbReference type="InterPro" id="IPR045998">
    <property type="entry name" value="DUF5954"/>
</dbReference>
<sequence length="369" mass="41591">MPAYRTIRVAVPEDPAAAQAEEEAQQARERFPDLMGLEPVFGLAQEREAGGWSLHGYFSNIYPQQARDSLGSHLRLLAQQAEQDGDEAAHAQLQHAADRLDRERVDEMTVCGIRYRVVRAEQIIRSGPEGPEPPRNSDPDPAEPGEAHHVPDPTKGFVIDPVLPTSPAQALLKTDLLRLTHLTGATPHAQRDAATARHHHPGAALLPTTYCLAEEENGRWRPRTRHATTPQDARDTLAYSLRVLDPVMKNLDETERAAYREAADRLDAQRPSHFHFTGRHMRIVRVERFIRIGPDGPEGPRPSDPDPDPPILVQDQQLRETGELPPDNENTEPDLPPDITARHKELFRLSIQEKERQEKLTQTRQQRQN</sequence>
<proteinExistence type="predicted"/>
<feature type="region of interest" description="Disordered" evidence="1">
    <location>
        <begin position="124"/>
        <end position="155"/>
    </location>
</feature>
<evidence type="ECO:0000256" key="1">
    <source>
        <dbReference type="SAM" id="MobiDB-lite"/>
    </source>
</evidence>
<dbReference type="Pfam" id="PF19379">
    <property type="entry name" value="DUF5954"/>
    <property type="match status" value="1"/>
</dbReference>
<accession>A0A4Y3RBF4</accession>
<reference evidence="2 3" key="1">
    <citation type="submission" date="2019-06" db="EMBL/GenBank/DDBJ databases">
        <title>Whole genome shotgun sequence of Streptomyces cacaoi subsp. cacaoi NBRC 12748.</title>
        <authorList>
            <person name="Hosoyama A."/>
            <person name="Uohara A."/>
            <person name="Ohji S."/>
            <person name="Ichikawa N."/>
        </authorList>
    </citation>
    <scope>NUCLEOTIDE SEQUENCE [LARGE SCALE GENOMIC DNA]</scope>
    <source>
        <strain evidence="2 3">NBRC 12748</strain>
    </source>
</reference>
<gene>
    <name evidence="2" type="ORF">SCA03_65640</name>
</gene>
<feature type="region of interest" description="Disordered" evidence="1">
    <location>
        <begin position="292"/>
        <end position="343"/>
    </location>
</feature>
<dbReference type="AlphaFoldDB" id="A0A4Y3RBF4"/>
<feature type="region of interest" description="Disordered" evidence="1">
    <location>
        <begin position="350"/>
        <end position="369"/>
    </location>
</feature>
<organism evidence="2 3">
    <name type="scientific">Streptomyces cacaoi</name>
    <dbReference type="NCBI Taxonomy" id="1898"/>
    <lineage>
        <taxon>Bacteria</taxon>
        <taxon>Bacillati</taxon>
        <taxon>Actinomycetota</taxon>
        <taxon>Actinomycetes</taxon>
        <taxon>Kitasatosporales</taxon>
        <taxon>Streptomycetaceae</taxon>
        <taxon>Streptomyces</taxon>
    </lineage>
</organism>
<dbReference type="EMBL" id="BJMM01000076">
    <property type="protein sequence ID" value="GEB54013.1"/>
    <property type="molecule type" value="Genomic_DNA"/>
</dbReference>
<evidence type="ECO:0008006" key="4">
    <source>
        <dbReference type="Google" id="ProtNLM"/>
    </source>
</evidence>
<evidence type="ECO:0000313" key="2">
    <source>
        <dbReference type="EMBL" id="GEB54013.1"/>
    </source>
</evidence>
<comment type="caution">
    <text evidence="2">The sequence shown here is derived from an EMBL/GenBank/DDBJ whole genome shotgun (WGS) entry which is preliminary data.</text>
</comment>
<name>A0A4Y3RBF4_STRCI</name>